<keyword evidence="3" id="KW-1185">Reference proteome</keyword>
<dbReference type="EMBL" id="NBNE01006562">
    <property type="protein sequence ID" value="OWZ01865.1"/>
    <property type="molecule type" value="Genomic_DNA"/>
</dbReference>
<evidence type="ECO:0000313" key="2">
    <source>
        <dbReference type="EMBL" id="OWZ01865.1"/>
    </source>
</evidence>
<organism evidence="2 3">
    <name type="scientific">Phytophthora megakarya</name>
    <dbReference type="NCBI Taxonomy" id="4795"/>
    <lineage>
        <taxon>Eukaryota</taxon>
        <taxon>Sar</taxon>
        <taxon>Stramenopiles</taxon>
        <taxon>Oomycota</taxon>
        <taxon>Peronosporomycetes</taxon>
        <taxon>Peronosporales</taxon>
        <taxon>Peronosporaceae</taxon>
        <taxon>Phytophthora</taxon>
    </lineage>
</organism>
<dbReference type="AlphaFoldDB" id="A0A225V919"/>
<sequence>MRLDSVKYTEWQVLAYAEARDKDLYKKEEKFMNNATQPSAVARPGYRYPTSILQHEENQTASDNLHEDRGDVQRKTTEESADNWVVITGVRVRTPNEDSSCSDDSSDDSIELNFPEATSKLNFGSDVTILENSFISVVKAITTKGYESAEDDVVYIHKSADVELTDYAQELAFLPDSQTIHQQNSTFRQRMC</sequence>
<accession>A0A225V919</accession>
<dbReference type="Proteomes" id="UP000198211">
    <property type="component" value="Unassembled WGS sequence"/>
</dbReference>
<feature type="region of interest" description="Disordered" evidence="1">
    <location>
        <begin position="57"/>
        <end position="78"/>
    </location>
</feature>
<gene>
    <name evidence="2" type="ORF">PHMEG_00026678</name>
</gene>
<protein>
    <submittedName>
        <fullName evidence="2">Uncharacterized protein</fullName>
    </submittedName>
</protein>
<evidence type="ECO:0000256" key="1">
    <source>
        <dbReference type="SAM" id="MobiDB-lite"/>
    </source>
</evidence>
<comment type="caution">
    <text evidence="2">The sequence shown here is derived from an EMBL/GenBank/DDBJ whole genome shotgun (WGS) entry which is preliminary data.</text>
</comment>
<name>A0A225V919_9STRA</name>
<proteinExistence type="predicted"/>
<dbReference type="OrthoDB" id="7762636at2759"/>
<evidence type="ECO:0000313" key="3">
    <source>
        <dbReference type="Proteomes" id="UP000198211"/>
    </source>
</evidence>
<reference evidence="3" key="1">
    <citation type="submission" date="2017-03" db="EMBL/GenBank/DDBJ databases">
        <title>Phytopthora megakarya and P. palmivora, two closely related causual agents of cacao black pod achieved similar genome size and gene model numbers by different mechanisms.</title>
        <authorList>
            <person name="Ali S."/>
            <person name="Shao J."/>
            <person name="Larry D.J."/>
            <person name="Kronmiller B."/>
            <person name="Shen D."/>
            <person name="Strem M.D."/>
            <person name="Melnick R.L."/>
            <person name="Guiltinan M.J."/>
            <person name="Tyler B.M."/>
            <person name="Meinhardt L.W."/>
            <person name="Bailey B.A."/>
        </authorList>
    </citation>
    <scope>NUCLEOTIDE SEQUENCE [LARGE SCALE GENOMIC DNA]</scope>
    <source>
        <strain evidence="3">zdho120</strain>
    </source>
</reference>